<protein>
    <submittedName>
        <fullName evidence="1">Uncharacterized protein</fullName>
    </submittedName>
</protein>
<dbReference type="Proteomes" id="UP000243459">
    <property type="component" value="Chromosome 4"/>
</dbReference>
<evidence type="ECO:0000313" key="2">
    <source>
        <dbReference type="Proteomes" id="UP000243459"/>
    </source>
</evidence>
<dbReference type="Gramene" id="ONK70982">
    <property type="protein sequence ID" value="ONK70982"/>
    <property type="gene ID" value="A4U43_C04F3500"/>
</dbReference>
<name>A0A5P1EYH0_ASPOF</name>
<gene>
    <name evidence="1" type="ORF">A4U43_C04F3500</name>
</gene>
<reference evidence="2" key="1">
    <citation type="journal article" date="2017" name="Nat. Commun.">
        <title>The asparagus genome sheds light on the origin and evolution of a young Y chromosome.</title>
        <authorList>
            <person name="Harkess A."/>
            <person name="Zhou J."/>
            <person name="Xu C."/>
            <person name="Bowers J.E."/>
            <person name="Van der Hulst R."/>
            <person name="Ayyampalayam S."/>
            <person name="Mercati F."/>
            <person name="Riccardi P."/>
            <person name="McKain M.R."/>
            <person name="Kakrana A."/>
            <person name="Tang H."/>
            <person name="Ray J."/>
            <person name="Groenendijk J."/>
            <person name="Arikit S."/>
            <person name="Mathioni S.M."/>
            <person name="Nakano M."/>
            <person name="Shan H."/>
            <person name="Telgmann-Rauber A."/>
            <person name="Kanno A."/>
            <person name="Yue Z."/>
            <person name="Chen H."/>
            <person name="Li W."/>
            <person name="Chen Y."/>
            <person name="Xu X."/>
            <person name="Zhang Y."/>
            <person name="Luo S."/>
            <person name="Chen H."/>
            <person name="Gao J."/>
            <person name="Mao Z."/>
            <person name="Pires J.C."/>
            <person name="Luo M."/>
            <person name="Kudrna D."/>
            <person name="Wing R.A."/>
            <person name="Meyers B.C."/>
            <person name="Yi K."/>
            <person name="Kong H."/>
            <person name="Lavrijsen P."/>
            <person name="Sunseri F."/>
            <person name="Falavigna A."/>
            <person name="Ye Y."/>
            <person name="Leebens-Mack J.H."/>
            <person name="Chen G."/>
        </authorList>
    </citation>
    <scope>NUCLEOTIDE SEQUENCE [LARGE SCALE GENOMIC DNA]</scope>
    <source>
        <strain evidence="2">cv. DH0086</strain>
    </source>
</reference>
<dbReference type="EMBL" id="CM007384">
    <property type="protein sequence ID" value="ONK70982.1"/>
    <property type="molecule type" value="Genomic_DNA"/>
</dbReference>
<accession>A0A5P1EYH0</accession>
<dbReference type="AlphaFoldDB" id="A0A5P1EYH0"/>
<proteinExistence type="predicted"/>
<sequence>MDGAFAEEGGSVIAIRHMSLSRSGGGIRVCVVEAGSGGWFWRKKRGGKCWRIRGPGGAIGFWPVLRWRGAVAVGVVVAFRCGGSGLSRGRESGWIGLRALRLAVQVAAGWSCEVCGDSGGAVRFWVMAVRFATWFRWYGGSGSSKREEQERKIAEELAKHPLLLIVEREAGAHQEAGSYHSLHDKIKRVGGLLAQIYIVLEVSF</sequence>
<evidence type="ECO:0000313" key="1">
    <source>
        <dbReference type="EMBL" id="ONK70982.1"/>
    </source>
</evidence>
<keyword evidence="2" id="KW-1185">Reference proteome</keyword>
<organism evidence="1 2">
    <name type="scientific">Asparagus officinalis</name>
    <name type="common">Garden asparagus</name>
    <dbReference type="NCBI Taxonomy" id="4686"/>
    <lineage>
        <taxon>Eukaryota</taxon>
        <taxon>Viridiplantae</taxon>
        <taxon>Streptophyta</taxon>
        <taxon>Embryophyta</taxon>
        <taxon>Tracheophyta</taxon>
        <taxon>Spermatophyta</taxon>
        <taxon>Magnoliopsida</taxon>
        <taxon>Liliopsida</taxon>
        <taxon>Asparagales</taxon>
        <taxon>Asparagaceae</taxon>
        <taxon>Asparagoideae</taxon>
        <taxon>Asparagus</taxon>
    </lineage>
</organism>